<dbReference type="STRING" id="1195760.SAMN05444281_0246"/>
<dbReference type="PANTHER" id="PTHR33608">
    <property type="entry name" value="BLL2464 PROTEIN"/>
    <property type="match status" value="1"/>
</dbReference>
<dbReference type="SUPFAM" id="SSF53300">
    <property type="entry name" value="vWA-like"/>
    <property type="match status" value="1"/>
</dbReference>
<sequence>MSETNIFTPFKKAYQSIYINNLFFYILFAHIFLFVLSFFIKELFVLGLLLTAIFTCIFCFDLFVVFRLKNGIESTRILPEKLSNGDHNDITLEVKNNYPLEVFIEIIDEIPSQFQIRDFSIKAKLKAQNVKIFPYQLKPAERGEYHFGSTNIYVHSILNLVTKRYILGDDKMVKTYPSFLKLKQFDLKTINSMTSAYGVKRVRRIGNSFEFEQIKEYVQGDNIRDINWKATAKKNQLMVNQFVDEKAQNVYMLIDRGRTMKMPFDGLSLLDYAINASLIVSNVVIQKQDKVGLFSFSKNVNDYVAAERRNHQMGMILESLYNVKTNFEETDFGVLYSAVKHNIKQRSLLLLYTNFDSMDALERQMNYLRAINKNHLLIVIFFKNSEIVELANKSTHSEQEIIKKTVAEKFIYDKEQMVLELSKYGVNSILTTPKNLTIDAINKYIEIKSKGLI</sequence>
<dbReference type="EMBL" id="FQXQ01000001">
    <property type="protein sequence ID" value="SHH36386.1"/>
    <property type="molecule type" value="Genomic_DNA"/>
</dbReference>
<proteinExistence type="predicted"/>
<evidence type="ECO:0000313" key="3">
    <source>
        <dbReference type="EMBL" id="SHH36386.1"/>
    </source>
</evidence>
<feature type="transmembrane region" description="Helical" evidence="1">
    <location>
        <begin position="46"/>
        <end position="66"/>
    </location>
</feature>
<evidence type="ECO:0000256" key="1">
    <source>
        <dbReference type="SAM" id="Phobius"/>
    </source>
</evidence>
<dbReference type="InterPro" id="IPR002881">
    <property type="entry name" value="DUF58"/>
</dbReference>
<feature type="domain" description="DUF58" evidence="2">
    <location>
        <begin position="214"/>
        <end position="380"/>
    </location>
</feature>
<keyword evidence="1" id="KW-1133">Transmembrane helix</keyword>
<evidence type="ECO:0000313" key="4">
    <source>
        <dbReference type="Proteomes" id="UP000184109"/>
    </source>
</evidence>
<dbReference type="PANTHER" id="PTHR33608:SF3">
    <property type="entry name" value="SLR2013 PROTEIN"/>
    <property type="match status" value="1"/>
</dbReference>
<name>A0A1M5SD03_9FLAO</name>
<protein>
    <submittedName>
        <fullName evidence="3">Uncharacterized conserved protein, DUF58 family, contains vWF domain</fullName>
    </submittedName>
</protein>
<dbReference type="OrthoDB" id="845740at2"/>
<dbReference type="Proteomes" id="UP000184109">
    <property type="component" value="Unassembled WGS sequence"/>
</dbReference>
<keyword evidence="4" id="KW-1185">Reference proteome</keyword>
<gene>
    <name evidence="3" type="ORF">SAMN05444281_0246</name>
</gene>
<organism evidence="3 4">
    <name type="scientific">Wenyingzhuangia marina</name>
    <dbReference type="NCBI Taxonomy" id="1195760"/>
    <lineage>
        <taxon>Bacteria</taxon>
        <taxon>Pseudomonadati</taxon>
        <taxon>Bacteroidota</taxon>
        <taxon>Flavobacteriia</taxon>
        <taxon>Flavobacteriales</taxon>
        <taxon>Flavobacteriaceae</taxon>
        <taxon>Wenyingzhuangia</taxon>
    </lineage>
</organism>
<keyword evidence="1" id="KW-0472">Membrane</keyword>
<reference evidence="4" key="1">
    <citation type="submission" date="2016-11" db="EMBL/GenBank/DDBJ databases">
        <authorList>
            <person name="Varghese N."/>
            <person name="Submissions S."/>
        </authorList>
    </citation>
    <scope>NUCLEOTIDE SEQUENCE [LARGE SCALE GENOMIC DNA]</scope>
    <source>
        <strain evidence="4">DSM 100572</strain>
    </source>
</reference>
<dbReference type="InterPro" id="IPR036465">
    <property type="entry name" value="vWFA_dom_sf"/>
</dbReference>
<evidence type="ECO:0000259" key="2">
    <source>
        <dbReference type="Pfam" id="PF01882"/>
    </source>
</evidence>
<dbReference type="RefSeq" id="WP_073117859.1">
    <property type="nucleotide sequence ID" value="NZ_BMEN01000001.1"/>
</dbReference>
<dbReference type="AlphaFoldDB" id="A0A1M5SD03"/>
<accession>A0A1M5SD03</accession>
<keyword evidence="1" id="KW-0812">Transmembrane</keyword>
<feature type="transmembrane region" description="Helical" evidence="1">
    <location>
        <begin position="21"/>
        <end position="40"/>
    </location>
</feature>
<dbReference type="Pfam" id="PF01882">
    <property type="entry name" value="DUF58"/>
    <property type="match status" value="1"/>
</dbReference>